<dbReference type="InterPro" id="IPR029044">
    <property type="entry name" value="Nucleotide-diphossugar_trans"/>
</dbReference>
<protein>
    <recommendedName>
        <fullName evidence="1">Glycosyltransferase 2-like domain-containing protein</fullName>
    </recommendedName>
</protein>
<gene>
    <name evidence="2" type="ORF">AP75_06975</name>
</gene>
<accession>A0A2D0A6M7</accession>
<dbReference type="Proteomes" id="UP000197587">
    <property type="component" value="Unassembled WGS sequence"/>
</dbReference>
<keyword evidence="3" id="KW-1185">Reference proteome</keyword>
<comment type="caution">
    <text evidence="2">The sequence shown here is derived from an EMBL/GenBank/DDBJ whole genome shotgun (WGS) entry which is preliminary data.</text>
</comment>
<dbReference type="SUPFAM" id="SSF53448">
    <property type="entry name" value="Nucleotide-diphospho-sugar transferases"/>
    <property type="match status" value="1"/>
</dbReference>
<dbReference type="RefSeq" id="WP_031502080.1">
    <property type="nucleotide sequence ID" value="NZ_JASZ02000011.1"/>
</dbReference>
<evidence type="ECO:0000313" key="2">
    <source>
        <dbReference type="EMBL" id="OWK98334.1"/>
    </source>
</evidence>
<dbReference type="AlphaFoldDB" id="A0A2D0A6M7"/>
<feature type="domain" description="Glycosyltransferase 2-like" evidence="1">
    <location>
        <begin position="8"/>
        <end position="171"/>
    </location>
</feature>
<reference evidence="2 3" key="2">
    <citation type="submission" date="2017-05" db="EMBL/GenBank/DDBJ databases">
        <title>Genome of Chryseobacterium haifense.</title>
        <authorList>
            <person name="Newman J.D."/>
        </authorList>
    </citation>
    <scope>NUCLEOTIDE SEQUENCE [LARGE SCALE GENOMIC DNA]</scope>
    <source>
        <strain evidence="2 3">DSM 19056</strain>
    </source>
</reference>
<dbReference type="Gene3D" id="3.90.550.10">
    <property type="entry name" value="Spore Coat Polysaccharide Biosynthesis Protein SpsA, Chain A"/>
    <property type="match status" value="1"/>
</dbReference>
<sequence length="309" mass="35658">MKYSFNYIITIHNKEHLINDVLAGIKNCASQDSKIYPVLDGCTDNSEQIIDEFSLNNPELEIIKIYENDVHELRAINAALKKNSYNGKPQLNIILQDDVVLNDKFLENHLEKLFSNFVDVLGVVSLRHGGDLSSFLLKKESSIFPIRNYIETVFGHGVSGNIKDLEEGCFVFRDVAIKSPICISSQLINKIGFPDEVYQPWDDIAYCYKALQNGCRNGVLSANFISEKEWGTMRNKKQQQKHDDIVIKNLKTFRKLNAATLDDFFTKRRIDKNIYRIWDAPKISKPRYFIYAKSIISQTLYKTKLIFKK</sequence>
<organism evidence="2 3">
    <name type="scientific">Kaistella haifensis DSM 19056</name>
    <dbReference type="NCBI Taxonomy" id="1450526"/>
    <lineage>
        <taxon>Bacteria</taxon>
        <taxon>Pseudomonadati</taxon>
        <taxon>Bacteroidota</taxon>
        <taxon>Flavobacteriia</taxon>
        <taxon>Flavobacteriales</taxon>
        <taxon>Weeksellaceae</taxon>
        <taxon>Chryseobacterium group</taxon>
        <taxon>Kaistella</taxon>
    </lineage>
</organism>
<reference evidence="2 3" key="1">
    <citation type="submission" date="2014-01" db="EMBL/GenBank/DDBJ databases">
        <authorList>
            <consortium name="Genome Consortium for Active Teaching"/>
            <person name="Sontag T.C."/>
            <person name="Newman J.D."/>
        </authorList>
    </citation>
    <scope>NUCLEOTIDE SEQUENCE [LARGE SCALE GENOMIC DNA]</scope>
    <source>
        <strain evidence="2 3">DSM 19056</strain>
    </source>
</reference>
<proteinExistence type="predicted"/>
<dbReference type="Pfam" id="PF00535">
    <property type="entry name" value="Glycos_transf_2"/>
    <property type="match status" value="1"/>
</dbReference>
<dbReference type="InterPro" id="IPR001173">
    <property type="entry name" value="Glyco_trans_2-like"/>
</dbReference>
<dbReference type="EMBL" id="JASZ02000011">
    <property type="protein sequence ID" value="OWK98334.1"/>
    <property type="molecule type" value="Genomic_DNA"/>
</dbReference>
<name>A0A2D0A6M7_9FLAO</name>
<evidence type="ECO:0000259" key="1">
    <source>
        <dbReference type="Pfam" id="PF00535"/>
    </source>
</evidence>
<evidence type="ECO:0000313" key="3">
    <source>
        <dbReference type="Proteomes" id="UP000197587"/>
    </source>
</evidence>